<sequence>MKKVILTYGTFDLFHVGHLNLLQRLKALGDCLIVGVSSDAFNESKGKKTIIKFEDRLKIVQSIKYVDMAISEDNWEQKISDIRNYNVSTFGIGDDWKGRFDHLNQYCDVVYLPRTDGISSTKLKNAIKTLDAEHIESLNQAFKLLSSIVVNFK</sequence>
<evidence type="ECO:0000259" key="3">
    <source>
        <dbReference type="Pfam" id="PF01467"/>
    </source>
</evidence>
<dbReference type="PANTHER" id="PTHR43793">
    <property type="entry name" value="FAD SYNTHASE"/>
    <property type="match status" value="1"/>
</dbReference>
<organism evidence="4 5">
    <name type="scientific">Pseudomonas denitrificans</name>
    <dbReference type="NCBI Taxonomy" id="43306"/>
    <lineage>
        <taxon>Bacteria</taxon>
        <taxon>Pseudomonadati</taxon>
        <taxon>Pseudomonadota</taxon>
        <taxon>Gammaproteobacteria</taxon>
        <taxon>Pseudomonadales</taxon>
        <taxon>Pseudomonadaceae</taxon>
        <taxon>Halopseudomonas</taxon>
    </lineage>
</organism>
<dbReference type="PANTHER" id="PTHR43793:SF1">
    <property type="entry name" value="FAD SYNTHASE"/>
    <property type="match status" value="1"/>
</dbReference>
<dbReference type="InterPro" id="IPR050385">
    <property type="entry name" value="Archaeal_FAD_synthase"/>
</dbReference>
<dbReference type="EMBL" id="CP043626">
    <property type="protein sequence ID" value="QEY70407.1"/>
    <property type="molecule type" value="Genomic_DNA"/>
</dbReference>
<dbReference type="InterPro" id="IPR014729">
    <property type="entry name" value="Rossmann-like_a/b/a_fold"/>
</dbReference>
<dbReference type="RefSeq" id="WP_151186260.1">
    <property type="nucleotide sequence ID" value="NZ_CP043626.1"/>
</dbReference>
<keyword evidence="1" id="KW-0808">Transferase</keyword>
<evidence type="ECO:0000313" key="4">
    <source>
        <dbReference type="EMBL" id="QEY70407.1"/>
    </source>
</evidence>
<protein>
    <submittedName>
        <fullName evidence="4">Adenylyltransferase/cytidyltransferase family protein</fullName>
    </submittedName>
</protein>
<dbReference type="Proteomes" id="UP000326659">
    <property type="component" value="Chromosome"/>
</dbReference>
<dbReference type="NCBIfam" id="TIGR00125">
    <property type="entry name" value="cyt_tran_rel"/>
    <property type="match status" value="1"/>
</dbReference>
<dbReference type="Pfam" id="PF01467">
    <property type="entry name" value="CTP_transf_like"/>
    <property type="match status" value="1"/>
</dbReference>
<accession>A0A9X7MV59</accession>
<dbReference type="OrthoDB" id="9802794at2"/>
<evidence type="ECO:0000256" key="1">
    <source>
        <dbReference type="ARBA" id="ARBA00022679"/>
    </source>
</evidence>
<dbReference type="GO" id="GO:0016779">
    <property type="term" value="F:nucleotidyltransferase activity"/>
    <property type="evidence" value="ECO:0007669"/>
    <property type="project" value="UniProtKB-KW"/>
</dbReference>
<proteinExistence type="predicted"/>
<dbReference type="SUPFAM" id="SSF52374">
    <property type="entry name" value="Nucleotidylyl transferase"/>
    <property type="match status" value="1"/>
</dbReference>
<gene>
    <name evidence="4" type="ORF">F1C79_01315</name>
</gene>
<evidence type="ECO:0000313" key="5">
    <source>
        <dbReference type="Proteomes" id="UP000326659"/>
    </source>
</evidence>
<keyword evidence="2 4" id="KW-0548">Nucleotidyltransferase</keyword>
<reference evidence="4 5" key="1">
    <citation type="submission" date="2019-09" db="EMBL/GenBank/DDBJ databases">
        <title>Prosopis cineraria nodule microbiome.</title>
        <authorList>
            <person name="Chaluvadi S.R."/>
            <person name="Ali R."/>
            <person name="Wang X."/>
        </authorList>
    </citation>
    <scope>NUCLEOTIDE SEQUENCE [LARGE SCALE GENOMIC DNA]</scope>
    <source>
        <strain evidence="4 5">BG1</strain>
    </source>
</reference>
<dbReference type="InterPro" id="IPR004821">
    <property type="entry name" value="Cyt_trans-like"/>
</dbReference>
<feature type="domain" description="Cytidyltransferase-like" evidence="3">
    <location>
        <begin position="6"/>
        <end position="125"/>
    </location>
</feature>
<dbReference type="AlphaFoldDB" id="A0A9X7MV59"/>
<dbReference type="KEGG" id="pden:F1C79_01315"/>
<dbReference type="Gene3D" id="3.40.50.620">
    <property type="entry name" value="HUPs"/>
    <property type="match status" value="1"/>
</dbReference>
<name>A0A9X7MV59_PSEDE</name>
<keyword evidence="5" id="KW-1185">Reference proteome</keyword>
<evidence type="ECO:0000256" key="2">
    <source>
        <dbReference type="ARBA" id="ARBA00022695"/>
    </source>
</evidence>